<dbReference type="AlphaFoldDB" id="A0A645IW52"/>
<gene>
    <name evidence="1" type="ORF">SDC9_200286</name>
</gene>
<dbReference type="EMBL" id="VSSQ01118909">
    <property type="protein sequence ID" value="MPN52624.1"/>
    <property type="molecule type" value="Genomic_DNA"/>
</dbReference>
<organism evidence="1">
    <name type="scientific">bioreactor metagenome</name>
    <dbReference type="NCBI Taxonomy" id="1076179"/>
    <lineage>
        <taxon>unclassified sequences</taxon>
        <taxon>metagenomes</taxon>
        <taxon>ecological metagenomes</taxon>
    </lineage>
</organism>
<evidence type="ECO:0000313" key="1">
    <source>
        <dbReference type="EMBL" id="MPN52624.1"/>
    </source>
</evidence>
<protein>
    <submittedName>
        <fullName evidence="1">Uncharacterized protein</fullName>
    </submittedName>
</protein>
<name>A0A645IW52_9ZZZZ</name>
<comment type="caution">
    <text evidence="1">The sequence shown here is derived from an EMBL/GenBank/DDBJ whole genome shotgun (WGS) entry which is preliminary data.</text>
</comment>
<accession>A0A645IW52</accession>
<reference evidence="1" key="1">
    <citation type="submission" date="2019-08" db="EMBL/GenBank/DDBJ databases">
        <authorList>
            <person name="Kucharzyk K."/>
            <person name="Murdoch R.W."/>
            <person name="Higgins S."/>
            <person name="Loffler F."/>
        </authorList>
    </citation>
    <scope>NUCLEOTIDE SEQUENCE</scope>
</reference>
<sequence length="98" mass="10642">MLGHGDSRRRYDHSGRGGDIERVRAVAACADNFQHVHVVEQPDAVIAHPGGGGGDFITGFAFDTHGGEISRHLNFTGLALHNLVHHVLRHGVRQVRPP</sequence>
<proteinExistence type="predicted"/>